<dbReference type="InterPro" id="IPR006530">
    <property type="entry name" value="YD"/>
</dbReference>
<dbReference type="InterPro" id="IPR050708">
    <property type="entry name" value="T6SS_VgrG/RHS"/>
</dbReference>
<keyword evidence="9" id="KW-1185">Reference proteome</keyword>
<keyword evidence="3" id="KW-0677">Repeat</keyword>
<dbReference type="NCBIfam" id="TIGR03696">
    <property type="entry name" value="Rhs_assc_core"/>
    <property type="match status" value="1"/>
</dbReference>
<proteinExistence type="predicted"/>
<keyword evidence="4" id="KW-0843">Virulence</keyword>
<dbReference type="OrthoDB" id="5475817at2"/>
<dbReference type="PANTHER" id="PTHR32305">
    <property type="match status" value="1"/>
</dbReference>
<keyword evidence="2" id="KW-0964">Secreted</keyword>
<evidence type="ECO:0000256" key="6">
    <source>
        <dbReference type="SAM" id="Phobius"/>
    </source>
</evidence>
<protein>
    <recommendedName>
        <fullName evidence="7">Teneurin-like YD-shell domain-containing protein</fullName>
    </recommendedName>
</protein>
<evidence type="ECO:0000313" key="9">
    <source>
        <dbReference type="Proteomes" id="UP000317550"/>
    </source>
</evidence>
<keyword evidence="6" id="KW-0472">Membrane</keyword>
<gene>
    <name evidence="8" type="ORF">FNU76_06395</name>
</gene>
<evidence type="ECO:0000259" key="7">
    <source>
        <dbReference type="Pfam" id="PF25023"/>
    </source>
</evidence>
<dbReference type="GO" id="GO:0005576">
    <property type="term" value="C:extracellular region"/>
    <property type="evidence" value="ECO:0007669"/>
    <property type="project" value="UniProtKB-SubCell"/>
</dbReference>
<dbReference type="Gene3D" id="2.180.10.10">
    <property type="entry name" value="RHS repeat-associated core"/>
    <property type="match status" value="2"/>
</dbReference>
<dbReference type="Gene3D" id="2.130.10.130">
    <property type="entry name" value="Integrin alpha, N-terminal"/>
    <property type="match status" value="1"/>
</dbReference>
<evidence type="ECO:0000256" key="3">
    <source>
        <dbReference type="ARBA" id="ARBA00022737"/>
    </source>
</evidence>
<dbReference type="RefSeq" id="WP_143856933.1">
    <property type="nucleotide sequence ID" value="NZ_CP041730.1"/>
</dbReference>
<evidence type="ECO:0000256" key="1">
    <source>
        <dbReference type="ARBA" id="ARBA00004613"/>
    </source>
</evidence>
<dbReference type="NCBIfam" id="TIGR01643">
    <property type="entry name" value="YD_repeat_2x"/>
    <property type="match status" value="1"/>
</dbReference>
<dbReference type="InterPro" id="IPR028994">
    <property type="entry name" value="Integrin_alpha_N"/>
</dbReference>
<dbReference type="GO" id="GO:0005737">
    <property type="term" value="C:cytoplasm"/>
    <property type="evidence" value="ECO:0007669"/>
    <property type="project" value="InterPro"/>
</dbReference>
<feature type="region of interest" description="Disordered" evidence="5">
    <location>
        <begin position="206"/>
        <end position="227"/>
    </location>
</feature>
<dbReference type="Gene3D" id="2.40.128.340">
    <property type="match status" value="1"/>
</dbReference>
<organism evidence="8 9">
    <name type="scientific">Chitinimonas arctica</name>
    <dbReference type="NCBI Taxonomy" id="2594795"/>
    <lineage>
        <taxon>Bacteria</taxon>
        <taxon>Pseudomonadati</taxon>
        <taxon>Pseudomonadota</taxon>
        <taxon>Betaproteobacteria</taxon>
        <taxon>Neisseriales</taxon>
        <taxon>Chitinibacteraceae</taxon>
        <taxon>Chitinimonas</taxon>
    </lineage>
</organism>
<evidence type="ECO:0000256" key="4">
    <source>
        <dbReference type="ARBA" id="ARBA00023026"/>
    </source>
</evidence>
<evidence type="ECO:0000256" key="5">
    <source>
        <dbReference type="SAM" id="MobiDB-lite"/>
    </source>
</evidence>
<feature type="domain" description="Teneurin-like YD-shell" evidence="7">
    <location>
        <begin position="2503"/>
        <end position="2609"/>
    </location>
</feature>
<name>A0A516SCY5_9NEIS</name>
<sequence length="2877" mass="305782">MRKAGVADRLAVLGNTRGTNWLARLGALLLGVSALAAVPTITVQRTPAPLIAGQPYSVSWSTSNATSVTFECTAAGTGFAGTGTVGTSGSAPGTASAAWVGYPSRCIWTAKGPDGSAAAPDYFTTVAAAPAPTINLQRVPSPMVAGQPYNLTWSTANATAVSLSCTASGTGYTVSNLALANSGNIPGTASAAWVGYPSSCTWTATGPGGSSSKGETLTTVKPPAPTITVQRNPTTMTAGQAYTSTWSTTNATAVSLSCTASGTGYTVSNLALATSGNIPGTASAAWVGYPSSCTWTATGPGGSTSSVELLNTVAGANPARPTATLSASPSNVRIVAGQTAAITLTGSGSDVGGQVAKLELLLDSGSGYSATPIKTVLGTTPTASLSYVHNLPAGFYRFKLRATDNQGASTDSTPFPVNITTSPLLGALSGIRSSADGKAQLVGWTCQAGTAQAMSYQVFLNAPTQALGGTPIGTANLANLSDELDNAAVQAACGTPGVGHSLRFDLSPYTSSYAGSPIFVQATAASGSLVLPCEDRNCTMPGSLRIALTTPADGAVYKGVSDIFMRIKLSNGTGSCDDVSFLFDGAWLGKAQGVTADSEAGTCYVTKRGVAPRAAPYLITARIQQGNTTLYAAHRYVQVIPSTTISLSSPEASKTLTAPASITLNATATVGSGSITRVEFYNGATKLGEDSSAPYSYSWTAVPVGNYANLTAKLVDSLGGVTTSAPVAVTVTASQGGGGDTPVKISFASSYVDGLITGGVDAGSLPGELSVGGGAASYSLPIAVPPGTAGLAPSLSLNYNSNGSSGLAGLGWSLSGRSSVQRCSRSIAQDGEHDTVRFDTRDRLCLDGQRLVLVNLAMNDANYWAENAQYRTEIDSFSRISRFSANGKLGFKVETKSGHTRYFGVNGLDGQANSYVQAQGKTEAISWALDRVEDRSGNRMTLGYRNDPSVGENLPSWYRYGGHATTNADVIVRLDYENRPDNTDNTTGWGAGGKAYLLKRLKTITTAVNTAANGDGGDIASVYTLDYVQSPRSARSLLRSVQRCDGDRNRNSAVRCLPATTFQWGEPAAGTAKRFVSLGNWDGPILEDWHSGMSWRQEGNFRVAEEGNDPRDMVVMGDFNGDGYTDMLDKRRVSGRMHRLFLGNGRGFDSQNVFTSQPAAFTVLETGDFDGDGQLDLLGAEGMVDGIGVVRSRFVSKRQICYARFREGQGFACNAWAEADAIAGGNTGGLHTTYDFNGDGRTDMLVPGSSFSAEEGTSYNDQLCLSTDTGFQCRLQGNGVFNVGRVGVLIERKYSGDSADINGDGRADSLRLTQASYDRESRNWVNTHTGVWANLRTERGAADYQLIDYLTLSVEKNPPANTIHYRLAEEAHWQSSLVADFNHDGYTDLLFGLSGGDKDWKTGGRLCYATGAPSPTGGVAGMDCRSLLDTGYRTGSGGDQIDFRIRAVGDIDGDGEADILAGEPYLGVQRVCRITGSGGYQCESWTLPQLGYPTQPQGRPNYPGSTWLETSRILTGDFNGDGRMDLVNYTPGGKWEVFSAESTAQPGEALDKLLAVTDGTLRRSQVEYGSLRDSHLHLTSAAALDPAAADTVRYPLRRIAPGPSKVVSKLRIDNGVADPIVTSYRYAAGAVELTGRANPGFRVIETTAQASGIRSLITTRQDPAQWQSRGMLERKRTLAASGAVLSETTADAQVRTLAQPNGSPTWFVYSGSEIGDKYDLDRSPLGHTVTATSYDDWGNLKQSDSLISGNGKTFRNLTVNTYQAANAGDAPWLQGLLSRTVNAKTDGYGQTISRTVAYGYDAKGLPASETLEPNDASLKLKLLTTFDRSGNPFGLVNKKTQTWRDPVSNNDRSRTVEDLQYDAKGRFVKTRKNAAGHSESLVYDFRTGAQTSLTGPNGFKTTWTVDGFGRKLAELRADGTETRSYLKQCNGSCPLAGAAVVAFTDSYKGADRIAVPTLLYSDNAGHALRSQSWGFDGRVIATDNRYDHRGRLKESDQPFFVGGIAVRASRNDYDDLDRVIKVTTWNEGGGEQFSTTTYQGLQTVLTNPNPSPKPQIKTDIRNVLGQLEVSKDAKGGITEYGHDAFGNLTQVIDPGKNIVRITYDLLGRKTDLNDLDLGAIHYDVDPLGRVWKQTDAKQQVTRSTYDDLDRLTSRSEPSLESRWVYDTATYGIGQLAEAYTLRSGSKDYQRTHLYDDKGRLKTTTLQLDKAYTSTTTYDDWGRLQTQVHQRDNDISKAKRFDQRYNQFGYLTKIERQGVALWEATKQDAANRVVEAKLGNGLKVIQSYNDFTGRLSNNDLKSPQDALLLRENYFYDPLGNIIQRDQFWTASNLTETFGYDELNRLSKATIGSSVQEFAYDAIGNLQSKTGVGSYTYPPQGQAVRAANSGGPHAVSSISSLGAFRYDANGNLIEGAGRKLSWTSFDMPHCITTGSISADGSCASGVSSQFAYGTEHQRAKQIKSDGTTIYYAGAIEAETTGSTVKSIKTYWPNGLGVEIDKGSSTDQHWTHEDRLGSVVAISDQTGALKERLSYDAWGKRRNLNGSANNVDGVIDNKGFTGHEMLDGLDLVHMNGRVYDPLVARFMSADPIIQDPEHSQSYNRYSYVWNNPTNLTDPTGFTAGQGGQTNINENVIGKLDQDFQTGSRVRMEGESPGSTMLSMTSYGGNDERGNAGGERKASAIGGTTVSGGTGGSAGASNGPMQTGSIGELCGAACSEASQEGQQLAMTSAAAGGGIGGRPAPQQLAPVIPVGPLVTKSAPEAVITTGPRVIKPGDFSVSDWKGYPPGVPKPTEPMRLLKKGSAEYDAARKAADAANKALRKDLDLKGKPVDIHEVQPVKFNGSPTDPANKVIIDRSLHRQQVTPWWTDLQKSIEQFLP</sequence>
<keyword evidence="6" id="KW-0812">Transmembrane</keyword>
<dbReference type="PANTHER" id="PTHR32305:SF15">
    <property type="entry name" value="PROTEIN RHSA-RELATED"/>
    <property type="match status" value="1"/>
</dbReference>
<dbReference type="InterPro" id="IPR056823">
    <property type="entry name" value="TEN-like_YD-shell"/>
</dbReference>
<dbReference type="EMBL" id="CP041730">
    <property type="protein sequence ID" value="QDQ26011.1"/>
    <property type="molecule type" value="Genomic_DNA"/>
</dbReference>
<reference evidence="9" key="1">
    <citation type="submission" date="2019-07" db="EMBL/GenBank/DDBJ databases">
        <title>Chitinimonas sp. nov., isolated from Ny-Alesund, arctica soil.</title>
        <authorList>
            <person name="Xu Q."/>
            <person name="Peng F."/>
        </authorList>
    </citation>
    <scope>NUCLEOTIDE SEQUENCE [LARGE SCALE GENOMIC DNA]</scope>
    <source>
        <strain evidence="9">R3-44</strain>
    </source>
</reference>
<dbReference type="Pfam" id="PF03534">
    <property type="entry name" value="SpvB"/>
    <property type="match status" value="1"/>
</dbReference>
<dbReference type="InterPro" id="IPR013783">
    <property type="entry name" value="Ig-like_fold"/>
</dbReference>
<feature type="transmembrane region" description="Helical" evidence="6">
    <location>
        <begin position="21"/>
        <end position="41"/>
    </location>
</feature>
<evidence type="ECO:0000313" key="8">
    <source>
        <dbReference type="EMBL" id="QDQ26011.1"/>
    </source>
</evidence>
<dbReference type="InterPro" id="IPR022385">
    <property type="entry name" value="Rhs_assc_core"/>
</dbReference>
<dbReference type="Proteomes" id="UP000317550">
    <property type="component" value="Chromosome"/>
</dbReference>
<dbReference type="SUPFAM" id="SSF69318">
    <property type="entry name" value="Integrin alpha N-terminal domain"/>
    <property type="match status" value="1"/>
</dbReference>
<evidence type="ECO:0000256" key="2">
    <source>
        <dbReference type="ARBA" id="ARBA00022525"/>
    </source>
</evidence>
<dbReference type="Gene3D" id="2.60.40.10">
    <property type="entry name" value="Immunoglobulins"/>
    <property type="match status" value="2"/>
</dbReference>
<dbReference type="KEGG" id="cari:FNU76_06395"/>
<dbReference type="Pfam" id="PF25023">
    <property type="entry name" value="TEN_YD-shell"/>
    <property type="match status" value="1"/>
</dbReference>
<dbReference type="InterPro" id="IPR003284">
    <property type="entry name" value="Sal_SpvB"/>
</dbReference>
<comment type="subcellular location">
    <subcellularLocation>
        <location evidence="1">Secreted</location>
    </subcellularLocation>
</comment>
<accession>A0A516SCY5</accession>
<keyword evidence="6" id="KW-1133">Transmembrane helix</keyword>
<dbReference type="Pfam" id="PF17957">
    <property type="entry name" value="Big_7"/>
    <property type="match status" value="1"/>
</dbReference>